<feature type="chain" id="PRO_5047359199" description="Lipoprotein" evidence="1">
    <location>
        <begin position="22"/>
        <end position="157"/>
    </location>
</feature>
<feature type="signal peptide" evidence="1">
    <location>
        <begin position="1"/>
        <end position="21"/>
    </location>
</feature>
<evidence type="ECO:0008006" key="4">
    <source>
        <dbReference type="Google" id="ProtNLM"/>
    </source>
</evidence>
<gene>
    <name evidence="2" type="ORF">DAETH_26850</name>
</gene>
<protein>
    <recommendedName>
        <fullName evidence="4">Lipoprotein</fullName>
    </recommendedName>
</protein>
<sequence length="157" mass="17044">MKNLLLTAVLGTVALSSCTLAGNPVRKDVTGQLRGFSANQNLGLALVGFNNGQYTADGTQSQVIDKFLTGGFALDLPTNVPFGTYRVIVFRDANNDNRFNTGDTVLSRDNGKLLVYTQRDNQFFGGTRRGWNIYNSANGNVQTTLLNNYDLEAIAAQ</sequence>
<keyword evidence="3" id="KW-1185">Reference proteome</keyword>
<dbReference type="RefSeq" id="WP_264775399.1">
    <property type="nucleotide sequence ID" value="NZ_AP026560.1"/>
</dbReference>
<keyword evidence="1" id="KW-0732">Signal</keyword>
<dbReference type="PROSITE" id="PS51257">
    <property type="entry name" value="PROKAR_LIPOPROTEIN"/>
    <property type="match status" value="1"/>
</dbReference>
<proteinExistence type="predicted"/>
<evidence type="ECO:0000313" key="2">
    <source>
        <dbReference type="EMBL" id="BDP42716.1"/>
    </source>
</evidence>
<name>A0ABM8AG95_9DEIO</name>
<organism evidence="2 3">
    <name type="scientific">Deinococcus aetherius</name>
    <dbReference type="NCBI Taxonomy" id="200252"/>
    <lineage>
        <taxon>Bacteria</taxon>
        <taxon>Thermotogati</taxon>
        <taxon>Deinococcota</taxon>
        <taxon>Deinococci</taxon>
        <taxon>Deinococcales</taxon>
        <taxon>Deinococcaceae</taxon>
        <taxon>Deinococcus</taxon>
    </lineage>
</organism>
<dbReference type="Proteomes" id="UP001064971">
    <property type="component" value="Chromosome"/>
</dbReference>
<accession>A0ABM8AG95</accession>
<reference evidence="2" key="1">
    <citation type="submission" date="2022-07" db="EMBL/GenBank/DDBJ databases">
        <title>Complete Genome Sequence of the Radioresistant Bacterium Deinococcus aetherius ST0316, Isolated from the Air Dust collected in Lower Stratosphere above Japan.</title>
        <authorList>
            <person name="Satoh K."/>
            <person name="Hagiwara K."/>
            <person name="Katsumata K."/>
            <person name="Kubo A."/>
            <person name="Yokobori S."/>
            <person name="Yamagishi A."/>
            <person name="Oono Y."/>
            <person name="Narumi I."/>
        </authorList>
    </citation>
    <scope>NUCLEOTIDE SEQUENCE</scope>
    <source>
        <strain evidence="2">ST0316</strain>
    </source>
</reference>
<evidence type="ECO:0000313" key="3">
    <source>
        <dbReference type="Proteomes" id="UP001064971"/>
    </source>
</evidence>
<evidence type="ECO:0000256" key="1">
    <source>
        <dbReference type="SAM" id="SignalP"/>
    </source>
</evidence>
<dbReference type="EMBL" id="AP026560">
    <property type="protein sequence ID" value="BDP42716.1"/>
    <property type="molecule type" value="Genomic_DNA"/>
</dbReference>